<gene>
    <name evidence="1" type="ORF">B2J93_1206</name>
</gene>
<accession>A0A218ZH17</accession>
<dbReference type="EMBL" id="MZNU01000044">
    <property type="protein sequence ID" value="OWP06565.1"/>
    <property type="molecule type" value="Genomic_DNA"/>
</dbReference>
<sequence length="158" mass="17766">MALRISSMEKMMPATEMLMNPEMAHERPLPLQNCIPNDSLPQHHYWELKNFFKVNAADQPAQLAYSKFSKSAGSFLVTNGSILSIQGIHGSTLQMPFSPYQELTKRLICSALDASKLHVERWVRKRKTPIRDSVRDGLNIGIGLEGIGNLSFLLNIDL</sequence>
<name>A0A218ZH17_9HELO</name>
<comment type="caution">
    <text evidence="1">The sequence shown here is derived from an EMBL/GenBank/DDBJ whole genome shotgun (WGS) entry which is preliminary data.</text>
</comment>
<evidence type="ECO:0000313" key="2">
    <source>
        <dbReference type="Proteomes" id="UP000242519"/>
    </source>
</evidence>
<protein>
    <submittedName>
        <fullName evidence="1">Uncharacterized protein</fullName>
    </submittedName>
</protein>
<reference evidence="1 2" key="1">
    <citation type="submission" date="2017-04" db="EMBL/GenBank/DDBJ databases">
        <title>Draft genome sequence of Marssonina coronaria NL1: causal agent of apple blotch.</title>
        <authorList>
            <person name="Cheng Q."/>
        </authorList>
    </citation>
    <scope>NUCLEOTIDE SEQUENCE [LARGE SCALE GENOMIC DNA]</scope>
    <source>
        <strain evidence="1 2">NL1</strain>
    </source>
</reference>
<dbReference type="InParanoid" id="A0A218ZH17"/>
<keyword evidence="2" id="KW-1185">Reference proteome</keyword>
<proteinExistence type="predicted"/>
<dbReference type="Proteomes" id="UP000242519">
    <property type="component" value="Unassembled WGS sequence"/>
</dbReference>
<evidence type="ECO:0000313" key="1">
    <source>
        <dbReference type="EMBL" id="OWP06565.1"/>
    </source>
</evidence>
<dbReference type="AlphaFoldDB" id="A0A218ZH17"/>
<organism evidence="1 2">
    <name type="scientific">Diplocarpon coronariae</name>
    <dbReference type="NCBI Taxonomy" id="2795749"/>
    <lineage>
        <taxon>Eukaryota</taxon>
        <taxon>Fungi</taxon>
        <taxon>Dikarya</taxon>
        <taxon>Ascomycota</taxon>
        <taxon>Pezizomycotina</taxon>
        <taxon>Leotiomycetes</taxon>
        <taxon>Helotiales</taxon>
        <taxon>Drepanopezizaceae</taxon>
        <taxon>Diplocarpon</taxon>
    </lineage>
</organism>